<dbReference type="Proteomes" id="UP000464577">
    <property type="component" value="Chromosome"/>
</dbReference>
<dbReference type="Gene3D" id="3.10.520.10">
    <property type="entry name" value="ApbE-like domains"/>
    <property type="match status" value="1"/>
</dbReference>
<dbReference type="PANTHER" id="PTHR30040:SF2">
    <property type="entry name" value="FAD:PROTEIN FMN TRANSFERASE"/>
    <property type="match status" value="1"/>
</dbReference>
<reference evidence="12 13" key="1">
    <citation type="submission" date="2019-11" db="EMBL/GenBank/DDBJ databases">
        <title>Spirosoma endbachense sp. nov., isolated from a natural salt meadow.</title>
        <authorList>
            <person name="Rojas J."/>
            <person name="Ambika Manirajan B."/>
            <person name="Ratering S."/>
            <person name="Suarez C."/>
            <person name="Geissler-Plaum R."/>
            <person name="Schnell S."/>
        </authorList>
    </citation>
    <scope>NUCLEOTIDE SEQUENCE [LARGE SCALE GENOMIC DNA]</scope>
    <source>
        <strain evidence="12 13">I-24</strain>
    </source>
</reference>
<evidence type="ECO:0000256" key="11">
    <source>
        <dbReference type="PIRSR" id="PIRSR006268-2"/>
    </source>
</evidence>
<comment type="cofactor">
    <cofactor evidence="11">
        <name>Mg(2+)</name>
        <dbReference type="ChEBI" id="CHEBI:18420"/>
    </cofactor>
    <cofactor evidence="11">
        <name>Mn(2+)</name>
        <dbReference type="ChEBI" id="CHEBI:29035"/>
    </cofactor>
    <text evidence="11">Magnesium. Can also use manganese.</text>
</comment>
<feature type="binding site" evidence="11">
    <location>
        <position position="168"/>
    </location>
    <ligand>
        <name>Mg(2+)</name>
        <dbReference type="ChEBI" id="CHEBI:18420"/>
    </ligand>
</feature>
<dbReference type="AlphaFoldDB" id="A0A6P1VYY7"/>
<keyword evidence="13" id="KW-1185">Reference proteome</keyword>
<protein>
    <recommendedName>
        <fullName evidence="2 10">FAD:protein FMN transferase</fullName>
        <ecNumber evidence="1 10">2.7.1.180</ecNumber>
    </recommendedName>
    <alternativeName>
        <fullName evidence="8 10">Flavin transferase</fullName>
    </alternativeName>
</protein>
<keyword evidence="4 10" id="KW-0808">Transferase</keyword>
<dbReference type="GO" id="GO:0046872">
    <property type="term" value="F:metal ion binding"/>
    <property type="evidence" value="ECO:0007669"/>
    <property type="project" value="UniProtKB-UniRule"/>
</dbReference>
<dbReference type="PANTHER" id="PTHR30040">
    <property type="entry name" value="THIAMINE BIOSYNTHESIS LIPOPROTEIN APBE"/>
    <property type="match status" value="1"/>
</dbReference>
<name>A0A6P1VYY7_9BACT</name>
<dbReference type="InterPro" id="IPR024932">
    <property type="entry name" value="ApbE"/>
</dbReference>
<feature type="binding site" evidence="11">
    <location>
        <position position="284"/>
    </location>
    <ligand>
        <name>Mg(2+)</name>
        <dbReference type="ChEBI" id="CHEBI:18420"/>
    </ligand>
</feature>
<evidence type="ECO:0000256" key="1">
    <source>
        <dbReference type="ARBA" id="ARBA00011955"/>
    </source>
</evidence>
<keyword evidence="7 10" id="KW-0460">Magnesium</keyword>
<dbReference type="SUPFAM" id="SSF143631">
    <property type="entry name" value="ApbE-like"/>
    <property type="match status" value="1"/>
</dbReference>
<evidence type="ECO:0000256" key="5">
    <source>
        <dbReference type="ARBA" id="ARBA00022723"/>
    </source>
</evidence>
<organism evidence="12 13">
    <name type="scientific">Spirosoma endbachense</name>
    <dbReference type="NCBI Taxonomy" id="2666025"/>
    <lineage>
        <taxon>Bacteria</taxon>
        <taxon>Pseudomonadati</taxon>
        <taxon>Bacteroidota</taxon>
        <taxon>Cytophagia</taxon>
        <taxon>Cytophagales</taxon>
        <taxon>Cytophagaceae</taxon>
        <taxon>Spirosoma</taxon>
    </lineage>
</organism>
<evidence type="ECO:0000256" key="8">
    <source>
        <dbReference type="ARBA" id="ARBA00031306"/>
    </source>
</evidence>
<evidence type="ECO:0000313" key="12">
    <source>
        <dbReference type="EMBL" id="QHV96990.1"/>
    </source>
</evidence>
<gene>
    <name evidence="12" type="ORF">GJR95_19130</name>
</gene>
<dbReference type="KEGG" id="senf:GJR95_19130"/>
<keyword evidence="5 10" id="KW-0479">Metal-binding</keyword>
<evidence type="ECO:0000256" key="4">
    <source>
        <dbReference type="ARBA" id="ARBA00022679"/>
    </source>
</evidence>
<sequence>MKQVIVLILILSGFDANAQVLRKRTVKLMGSRFDITIVATDSLAAECNIDTVIAEVSRIENLISDWRADSQISLVNRNAGITPVKVDPEVFALTERALHFSKITNGAFDISFAAMDRIWKFDGSMTEMPSPEAIKKSVEKVGYLYIELDREHSTIFLKRKGMKIGFGALGEGYAADRCREMMLAKGIKAGIVNGSGDMNTWGKQPDGSDWAIGITNPLHKDTVFAVVPLRQSAVVTSGSYEKFVVFNGRRYAHIINPSTGYPATGVSSVTVFGPSAETANGFSTSLMVLGKEAGLKLIRKYPQYSYILITDEGQIFSSRNLDLKKYSL</sequence>
<keyword evidence="3 10" id="KW-0285">Flavoprotein</keyword>
<dbReference type="RefSeq" id="WP_162387403.1">
    <property type="nucleotide sequence ID" value="NZ_CP045997.1"/>
</dbReference>
<evidence type="ECO:0000313" key="13">
    <source>
        <dbReference type="Proteomes" id="UP000464577"/>
    </source>
</evidence>
<comment type="similarity">
    <text evidence="10">Belongs to the ApbE family.</text>
</comment>
<dbReference type="EC" id="2.7.1.180" evidence="1 10"/>
<accession>A0A6P1VYY7</accession>
<evidence type="ECO:0000256" key="9">
    <source>
        <dbReference type="ARBA" id="ARBA00048540"/>
    </source>
</evidence>
<evidence type="ECO:0000256" key="7">
    <source>
        <dbReference type="ARBA" id="ARBA00022842"/>
    </source>
</evidence>
<dbReference type="InterPro" id="IPR003374">
    <property type="entry name" value="ApbE-like_sf"/>
</dbReference>
<dbReference type="Pfam" id="PF02424">
    <property type="entry name" value="ApbE"/>
    <property type="match status" value="1"/>
</dbReference>
<keyword evidence="6 10" id="KW-0274">FAD</keyword>
<evidence type="ECO:0000256" key="2">
    <source>
        <dbReference type="ARBA" id="ARBA00016337"/>
    </source>
</evidence>
<comment type="catalytic activity">
    <reaction evidence="9 10">
        <text>L-threonyl-[protein] + FAD = FMN-L-threonyl-[protein] + AMP + H(+)</text>
        <dbReference type="Rhea" id="RHEA:36847"/>
        <dbReference type="Rhea" id="RHEA-COMP:11060"/>
        <dbReference type="Rhea" id="RHEA-COMP:11061"/>
        <dbReference type="ChEBI" id="CHEBI:15378"/>
        <dbReference type="ChEBI" id="CHEBI:30013"/>
        <dbReference type="ChEBI" id="CHEBI:57692"/>
        <dbReference type="ChEBI" id="CHEBI:74257"/>
        <dbReference type="ChEBI" id="CHEBI:456215"/>
        <dbReference type="EC" id="2.7.1.180"/>
    </reaction>
</comment>
<evidence type="ECO:0000256" key="10">
    <source>
        <dbReference type="PIRNR" id="PIRNR006268"/>
    </source>
</evidence>
<dbReference type="GO" id="GO:0016740">
    <property type="term" value="F:transferase activity"/>
    <property type="evidence" value="ECO:0007669"/>
    <property type="project" value="UniProtKB-UniRule"/>
</dbReference>
<dbReference type="PIRSF" id="PIRSF006268">
    <property type="entry name" value="ApbE"/>
    <property type="match status" value="1"/>
</dbReference>
<evidence type="ECO:0000256" key="3">
    <source>
        <dbReference type="ARBA" id="ARBA00022630"/>
    </source>
</evidence>
<dbReference type="EMBL" id="CP045997">
    <property type="protein sequence ID" value="QHV96990.1"/>
    <property type="molecule type" value="Genomic_DNA"/>
</dbReference>
<proteinExistence type="inferred from homology"/>
<evidence type="ECO:0000256" key="6">
    <source>
        <dbReference type="ARBA" id="ARBA00022827"/>
    </source>
</evidence>